<protein>
    <recommendedName>
        <fullName evidence="2">IQ motif and ubiquitin-like domain-containing protein</fullName>
    </recommendedName>
</protein>
<proteinExistence type="predicted"/>
<organism evidence="3 4">
    <name type="scientific">Paramecium primaurelia</name>
    <dbReference type="NCBI Taxonomy" id="5886"/>
    <lineage>
        <taxon>Eukaryota</taxon>
        <taxon>Sar</taxon>
        <taxon>Alveolata</taxon>
        <taxon>Ciliophora</taxon>
        <taxon>Intramacronucleata</taxon>
        <taxon>Oligohymenophorea</taxon>
        <taxon>Peniculida</taxon>
        <taxon>Parameciidae</taxon>
        <taxon>Paramecium</taxon>
    </lineage>
</organism>
<keyword evidence="1" id="KW-0175">Coiled coil</keyword>
<dbReference type="PROSITE" id="PS50096">
    <property type="entry name" value="IQ"/>
    <property type="match status" value="1"/>
</dbReference>
<feature type="domain" description="IQ motif and ubiquitin-like" evidence="2">
    <location>
        <begin position="267"/>
        <end position="402"/>
    </location>
</feature>
<name>A0A8S1PL05_PARPR</name>
<dbReference type="InterPro" id="IPR000048">
    <property type="entry name" value="IQ_motif_EF-hand-BS"/>
</dbReference>
<evidence type="ECO:0000259" key="2">
    <source>
        <dbReference type="Pfam" id="PF25805"/>
    </source>
</evidence>
<dbReference type="Proteomes" id="UP000688137">
    <property type="component" value="Unassembled WGS sequence"/>
</dbReference>
<dbReference type="InterPro" id="IPR037695">
    <property type="entry name" value="IQUB"/>
</dbReference>
<gene>
    <name evidence="3" type="ORF">PPRIM_AZ9-3.1.T1220019</name>
</gene>
<feature type="coiled-coil region" evidence="1">
    <location>
        <begin position="163"/>
        <end position="194"/>
    </location>
</feature>
<reference evidence="3" key="1">
    <citation type="submission" date="2021-01" db="EMBL/GenBank/DDBJ databases">
        <authorList>
            <consortium name="Genoscope - CEA"/>
            <person name="William W."/>
        </authorList>
    </citation>
    <scope>NUCLEOTIDE SEQUENCE</scope>
</reference>
<evidence type="ECO:0000256" key="1">
    <source>
        <dbReference type="SAM" id="Coils"/>
    </source>
</evidence>
<comment type="caution">
    <text evidence="3">The sequence shown here is derived from an EMBL/GenBank/DDBJ whole genome shotgun (WGS) entry which is preliminary data.</text>
</comment>
<evidence type="ECO:0000313" key="4">
    <source>
        <dbReference type="Proteomes" id="UP000688137"/>
    </source>
</evidence>
<dbReference type="EMBL" id="CAJJDM010000125">
    <property type="protein sequence ID" value="CAD8103759.1"/>
    <property type="molecule type" value="Genomic_DNA"/>
</dbReference>
<sequence>MDNNQQVNFLEDQEQFYEDNEYEQTMGRQFESVVVIKDEKGEVQKKYTLTIQIIKANYQKPYLGGLKNKKSGALLHHAFAQTNQYRREHKEKNHRDTQTHFESTKSTIMMKEFGTQMEKEDLFIDLRNDRTFEPKLYFTSEMWEERREEAALFIQRLIRGWFARRRTNALRQKKQQLQNEQLEKEEDFRRQEEVRHKKEIERRTNPRTKEDFQILYEELELWRTTEIARIKSSAMTEEEKRAALKQVLNKETDLLQTIDRLKIIANQKNKDEKINKFLKSISDPKKWLRKSDGRLTEVHTLYTTRARELMDIYNGLKQRKLSLDERLDILVNTKWTVKEWDCNLTREIVDLIDREADMLNRGRPEPSLEGLRQRLQNLFLQFIETPEFNPEAARFQKIPYEILKSTS</sequence>
<evidence type="ECO:0000313" key="3">
    <source>
        <dbReference type="EMBL" id="CAD8103759.1"/>
    </source>
</evidence>
<dbReference type="PANTHER" id="PTHR21074">
    <property type="entry name" value="IQ AND UBIQUITIN-LIKE DOMAIN-CONTAINING PROTEIN"/>
    <property type="match status" value="1"/>
</dbReference>
<dbReference type="OMA" id="IMQAHIR"/>
<accession>A0A8S1PL05</accession>
<keyword evidence="4" id="KW-1185">Reference proteome</keyword>
<dbReference type="SMART" id="SM00015">
    <property type="entry name" value="IQ"/>
    <property type="match status" value="1"/>
</dbReference>
<dbReference type="Pfam" id="PF25805">
    <property type="entry name" value="IQUB"/>
    <property type="match status" value="1"/>
</dbReference>
<dbReference type="AlphaFoldDB" id="A0A8S1PL05"/>
<dbReference type="PANTHER" id="PTHR21074:SF0">
    <property type="entry name" value="IQ AND UBIQUITIN-LIKE DOMAIN-CONTAINING PROTEIN"/>
    <property type="match status" value="1"/>
</dbReference>
<dbReference type="InterPro" id="IPR057887">
    <property type="entry name" value="IQUB_helical"/>
</dbReference>